<proteinExistence type="predicted"/>
<dbReference type="GO" id="GO:0006259">
    <property type="term" value="P:DNA metabolic process"/>
    <property type="evidence" value="ECO:0007669"/>
    <property type="project" value="UniProtKB-ARBA"/>
</dbReference>
<accession>A0A0F9QEE7</accession>
<gene>
    <name evidence="2" type="ORF">LCGC14_0729110</name>
</gene>
<protein>
    <recommendedName>
        <fullName evidence="1">ERCC4 domain-containing protein</fullName>
    </recommendedName>
</protein>
<name>A0A0F9QEE7_9ZZZZ</name>
<feature type="domain" description="ERCC4" evidence="1">
    <location>
        <begin position="1"/>
        <end position="85"/>
    </location>
</feature>
<dbReference type="SMART" id="SM00891">
    <property type="entry name" value="ERCC4"/>
    <property type="match status" value="1"/>
</dbReference>
<dbReference type="Pfam" id="PF02732">
    <property type="entry name" value="ERCC4"/>
    <property type="match status" value="1"/>
</dbReference>
<dbReference type="GO" id="GO:0003677">
    <property type="term" value="F:DNA binding"/>
    <property type="evidence" value="ECO:0007669"/>
    <property type="project" value="InterPro"/>
</dbReference>
<sequence>MISIAHDEKPYVRKRFKKDKQHKIVEETLPIGDYVVGNLIIERKQINDLYTSMIKGRLFRQLEKIQQFCKAHEKAQGVLIIEGYRVHKALASFAEVTPIDQIIVNCLIVFNIIAFRTNGLDHTVSFIKDIDKYSFKGVPHIIKDVRGFKPQKSVKAQQKYFLQGLPTIGEKRVDLILKNYKNPMDYFQSTIINPKNTQIFNVLTGDFN</sequence>
<evidence type="ECO:0000313" key="2">
    <source>
        <dbReference type="EMBL" id="KKN40889.1"/>
    </source>
</evidence>
<dbReference type="Gene3D" id="3.40.50.10130">
    <property type="match status" value="1"/>
</dbReference>
<comment type="caution">
    <text evidence="2">The sequence shown here is derived from an EMBL/GenBank/DDBJ whole genome shotgun (WGS) entry which is preliminary data.</text>
</comment>
<dbReference type="EMBL" id="LAZR01001681">
    <property type="protein sequence ID" value="KKN40889.1"/>
    <property type="molecule type" value="Genomic_DNA"/>
</dbReference>
<dbReference type="AlphaFoldDB" id="A0A0F9QEE7"/>
<dbReference type="GO" id="GO:0004518">
    <property type="term" value="F:nuclease activity"/>
    <property type="evidence" value="ECO:0007669"/>
    <property type="project" value="InterPro"/>
</dbReference>
<reference evidence="2" key="1">
    <citation type="journal article" date="2015" name="Nature">
        <title>Complex archaea that bridge the gap between prokaryotes and eukaryotes.</title>
        <authorList>
            <person name="Spang A."/>
            <person name="Saw J.H."/>
            <person name="Jorgensen S.L."/>
            <person name="Zaremba-Niedzwiedzka K."/>
            <person name="Martijn J."/>
            <person name="Lind A.E."/>
            <person name="van Eijk R."/>
            <person name="Schleper C."/>
            <person name="Guy L."/>
            <person name="Ettema T.J."/>
        </authorList>
    </citation>
    <scope>NUCLEOTIDE SEQUENCE</scope>
</reference>
<dbReference type="InterPro" id="IPR006166">
    <property type="entry name" value="ERCC4_domain"/>
</dbReference>
<evidence type="ECO:0000259" key="1">
    <source>
        <dbReference type="SMART" id="SM00891"/>
    </source>
</evidence>
<organism evidence="2">
    <name type="scientific">marine sediment metagenome</name>
    <dbReference type="NCBI Taxonomy" id="412755"/>
    <lineage>
        <taxon>unclassified sequences</taxon>
        <taxon>metagenomes</taxon>
        <taxon>ecological metagenomes</taxon>
    </lineage>
</organism>
<dbReference type="InterPro" id="IPR011335">
    <property type="entry name" value="Restrct_endonuc-II-like"/>
</dbReference>
<dbReference type="SUPFAM" id="SSF52980">
    <property type="entry name" value="Restriction endonuclease-like"/>
    <property type="match status" value="1"/>
</dbReference>